<dbReference type="eggNOG" id="COG0400">
    <property type="taxonomic scope" value="Bacteria"/>
</dbReference>
<protein>
    <submittedName>
        <fullName evidence="4">Phospholipase/carboxylesterase superfamily</fullName>
    </submittedName>
</protein>
<dbReference type="PANTHER" id="PTHR10655:SF17">
    <property type="entry name" value="LYSOPHOSPHOLIPASE-LIKE PROTEIN 1"/>
    <property type="match status" value="1"/>
</dbReference>
<dbReference type="AlphaFoldDB" id="B4VT54"/>
<dbReference type="InterPro" id="IPR050565">
    <property type="entry name" value="LYPA1-2/EST-like"/>
</dbReference>
<dbReference type="Gene3D" id="3.40.50.1820">
    <property type="entry name" value="alpha/beta hydrolase"/>
    <property type="match status" value="1"/>
</dbReference>
<dbReference type="Proteomes" id="UP000003835">
    <property type="component" value="Unassembled WGS sequence"/>
</dbReference>
<proteinExistence type="inferred from homology"/>
<dbReference type="InterPro" id="IPR003140">
    <property type="entry name" value="PLipase/COase/thioEstase"/>
</dbReference>
<sequence>MGRRFFLKGCATLGTVLGLNACQNRSPSARNPTTSDLGSQSLSLESVTIGPTNGQSPTHLMVCLHGWGANSQDLVPLASALDLPNVQFLFPDAPFPHPNVPWGNAWYALESQDNQGLEESRQKLLDWLTSLEESTGVPLSRTILSGFSQGGAMALDVGLRLPCAALVAMSGYWHDSAQLTRESLPPVLIVHGRQDPVVPVSKAQHARDNLKALGIAVTYQEFDMAHQILPEVLVLVRRFVLDVIG</sequence>
<accession>B4VT54</accession>
<comment type="similarity">
    <text evidence="1">Belongs to the AB hydrolase superfamily. AB hydrolase 2 family.</text>
</comment>
<name>B4VT54_9CYAN</name>
<dbReference type="SUPFAM" id="SSF53474">
    <property type="entry name" value="alpha/beta-Hydrolases"/>
    <property type="match status" value="1"/>
</dbReference>
<evidence type="ECO:0000256" key="2">
    <source>
        <dbReference type="ARBA" id="ARBA00022801"/>
    </source>
</evidence>
<evidence type="ECO:0000313" key="5">
    <source>
        <dbReference type="Proteomes" id="UP000003835"/>
    </source>
</evidence>
<dbReference type="Pfam" id="PF02230">
    <property type="entry name" value="Abhydrolase_2"/>
    <property type="match status" value="1"/>
</dbReference>
<evidence type="ECO:0000256" key="1">
    <source>
        <dbReference type="ARBA" id="ARBA00006499"/>
    </source>
</evidence>
<organism evidence="4 5">
    <name type="scientific">Coleofasciculus chthonoplastes PCC 7420</name>
    <dbReference type="NCBI Taxonomy" id="118168"/>
    <lineage>
        <taxon>Bacteria</taxon>
        <taxon>Bacillati</taxon>
        <taxon>Cyanobacteriota</taxon>
        <taxon>Cyanophyceae</taxon>
        <taxon>Coleofasciculales</taxon>
        <taxon>Coleofasciculaceae</taxon>
        <taxon>Coleofasciculus</taxon>
    </lineage>
</organism>
<dbReference type="HOGENOM" id="CLU_049413_5_1_3"/>
<evidence type="ECO:0000313" key="4">
    <source>
        <dbReference type="EMBL" id="EDX74778.1"/>
    </source>
</evidence>
<reference evidence="4 5" key="1">
    <citation type="submission" date="2008-07" db="EMBL/GenBank/DDBJ databases">
        <authorList>
            <person name="Tandeau de Marsac N."/>
            <person name="Ferriera S."/>
            <person name="Johnson J."/>
            <person name="Kravitz S."/>
            <person name="Beeson K."/>
            <person name="Sutton G."/>
            <person name="Rogers Y.-H."/>
            <person name="Friedman R."/>
            <person name="Frazier M."/>
            <person name="Venter J.C."/>
        </authorList>
    </citation>
    <scope>NUCLEOTIDE SEQUENCE [LARGE SCALE GENOMIC DNA]</scope>
    <source>
        <strain evidence="4 5">PCC 7420</strain>
    </source>
</reference>
<dbReference type="InterPro" id="IPR029058">
    <property type="entry name" value="AB_hydrolase_fold"/>
</dbReference>
<dbReference type="PANTHER" id="PTHR10655">
    <property type="entry name" value="LYSOPHOSPHOLIPASE-RELATED"/>
    <property type="match status" value="1"/>
</dbReference>
<evidence type="ECO:0000259" key="3">
    <source>
        <dbReference type="Pfam" id="PF02230"/>
    </source>
</evidence>
<keyword evidence="2" id="KW-0378">Hydrolase</keyword>
<dbReference type="EMBL" id="DS989851">
    <property type="protein sequence ID" value="EDX74778.1"/>
    <property type="molecule type" value="Genomic_DNA"/>
</dbReference>
<gene>
    <name evidence="4" type="ORF">MC7420_652</name>
</gene>
<dbReference type="STRING" id="118168.MC7420_652"/>
<dbReference type="GO" id="GO:0016787">
    <property type="term" value="F:hydrolase activity"/>
    <property type="evidence" value="ECO:0007669"/>
    <property type="project" value="UniProtKB-KW"/>
</dbReference>
<keyword evidence="5" id="KW-1185">Reference proteome</keyword>
<feature type="domain" description="Phospholipase/carboxylesterase/thioesterase" evidence="3">
    <location>
        <begin position="55"/>
        <end position="240"/>
    </location>
</feature>